<dbReference type="AlphaFoldDB" id="A0A0K2GEH0"/>
<accession>A0A0K2GEH0</accession>
<sequence length="386" mass="41821">MTTERPLAGKRLHIAGSVGPRTPSALAVYAHELVRQVVHGVIEGGGGIVVGAGKEPTLEEGPAQVFDWSVLEVIAEAIRSGICPEAMGTRCPVVVVVSEKGETEIPASRRGLWTELLGTGKVEVKRIMAGARSATMIRELQMGYGDALFILGGGTGVEHLADGYKKSCKGVIPLDLPLGASREDGTGGAERLARESRVNPLNFIRLRGGELGTEGAKLAKIATDQGRAPISVVSAGIIEILAVLAPPTAFYVRLLNPKHEAYERVEKYFRNVVDPVIEERGLARVDLGKDQVESGFLNVEVFKRLHHSMVAVVDVTGERLNCFIELGYALARPLRVLCTAEQGTKLPFDQSAIPCHFWKDGEPEEDRKEGFRAFWSQYIDRSPLVP</sequence>
<reference evidence="2 3" key="1">
    <citation type="journal article" date="2015" name="Proc. Natl. Acad. Sci. U.S.A.">
        <title>Expanded metabolic versatility of ubiquitous nitrite-oxidizing bacteria from the genus Nitrospira.</title>
        <authorList>
            <person name="Koch H."/>
            <person name="Lucker S."/>
            <person name="Albertsen M."/>
            <person name="Kitzinger K."/>
            <person name="Herbold C."/>
            <person name="Spieck E."/>
            <person name="Nielsen P.H."/>
            <person name="Wagner M."/>
            <person name="Daims H."/>
        </authorList>
    </citation>
    <scope>NUCLEOTIDE SEQUENCE [LARGE SCALE GENOMIC DNA]</scope>
    <source>
        <strain evidence="2 3">NSP M-1</strain>
    </source>
</reference>
<evidence type="ECO:0000313" key="3">
    <source>
        <dbReference type="Proteomes" id="UP000069205"/>
    </source>
</evidence>
<dbReference type="Proteomes" id="UP000069205">
    <property type="component" value="Chromosome"/>
</dbReference>
<gene>
    <name evidence="2" type="ORF">NITMOv2_2946</name>
</gene>
<dbReference type="OrthoDB" id="5180013at2"/>
<dbReference type="STRING" id="42253.NITMOv2_2946"/>
<dbReference type="RefSeq" id="WP_053380376.1">
    <property type="nucleotide sequence ID" value="NZ_CP011801.1"/>
</dbReference>
<dbReference type="Pfam" id="PF18178">
    <property type="entry name" value="Cap17-like_N"/>
    <property type="match status" value="1"/>
</dbReference>
<feature type="domain" description="ATP nucleosidase Cap17-like N-terminal" evidence="1">
    <location>
        <begin position="7"/>
        <end position="241"/>
    </location>
</feature>
<evidence type="ECO:0000259" key="1">
    <source>
        <dbReference type="Pfam" id="PF18178"/>
    </source>
</evidence>
<name>A0A0K2GEH0_NITMO</name>
<dbReference type="PATRIC" id="fig|42253.5.peg.2914"/>
<proteinExistence type="predicted"/>
<keyword evidence="3" id="KW-1185">Reference proteome</keyword>
<dbReference type="EMBL" id="CP011801">
    <property type="protein sequence ID" value="ALA59351.1"/>
    <property type="molecule type" value="Genomic_DNA"/>
</dbReference>
<dbReference type="InterPro" id="IPR041327">
    <property type="entry name" value="Cap17-like_N"/>
</dbReference>
<protein>
    <recommendedName>
        <fullName evidence="1">ATP nucleosidase Cap17-like N-terminal domain-containing protein</fullName>
    </recommendedName>
</protein>
<evidence type="ECO:0000313" key="2">
    <source>
        <dbReference type="EMBL" id="ALA59351.1"/>
    </source>
</evidence>
<dbReference type="KEGG" id="nmv:NITMOv2_2946"/>
<organism evidence="2 3">
    <name type="scientific">Nitrospira moscoviensis</name>
    <dbReference type="NCBI Taxonomy" id="42253"/>
    <lineage>
        <taxon>Bacteria</taxon>
        <taxon>Pseudomonadati</taxon>
        <taxon>Nitrospirota</taxon>
        <taxon>Nitrospiria</taxon>
        <taxon>Nitrospirales</taxon>
        <taxon>Nitrospiraceae</taxon>
        <taxon>Nitrospira</taxon>
    </lineage>
</organism>
<dbReference type="SMR" id="A0A0K2GEH0"/>